<sequence>MTPHPTPGSFQKLNSYHCYSLMEHILTPQSANRNRFAKGVRFYGNACPKCLQRVTRVGEQGAPPDTLVKRPDISKQRLFICFLYPCPVS</sequence>
<accession>A0ABD0M0V2</accession>
<organism evidence="1 2">
    <name type="scientific">Batillaria attramentaria</name>
    <dbReference type="NCBI Taxonomy" id="370345"/>
    <lineage>
        <taxon>Eukaryota</taxon>
        <taxon>Metazoa</taxon>
        <taxon>Spiralia</taxon>
        <taxon>Lophotrochozoa</taxon>
        <taxon>Mollusca</taxon>
        <taxon>Gastropoda</taxon>
        <taxon>Caenogastropoda</taxon>
        <taxon>Sorbeoconcha</taxon>
        <taxon>Cerithioidea</taxon>
        <taxon>Batillariidae</taxon>
        <taxon>Batillaria</taxon>
    </lineage>
</organism>
<protein>
    <submittedName>
        <fullName evidence="1">Uncharacterized protein</fullName>
    </submittedName>
</protein>
<proteinExistence type="predicted"/>
<comment type="caution">
    <text evidence="1">The sequence shown here is derived from an EMBL/GenBank/DDBJ whole genome shotgun (WGS) entry which is preliminary data.</text>
</comment>
<evidence type="ECO:0000313" key="1">
    <source>
        <dbReference type="EMBL" id="KAK7504918.1"/>
    </source>
</evidence>
<gene>
    <name evidence="1" type="ORF">BaRGS_00003946</name>
</gene>
<name>A0ABD0M0V2_9CAEN</name>
<reference evidence="1 2" key="1">
    <citation type="journal article" date="2023" name="Sci. Data">
        <title>Genome assembly of the Korean intertidal mud-creeper Batillaria attramentaria.</title>
        <authorList>
            <person name="Patra A.K."/>
            <person name="Ho P.T."/>
            <person name="Jun S."/>
            <person name="Lee S.J."/>
            <person name="Kim Y."/>
            <person name="Won Y.J."/>
        </authorList>
    </citation>
    <scope>NUCLEOTIDE SEQUENCE [LARGE SCALE GENOMIC DNA]</scope>
    <source>
        <strain evidence="1">Wonlab-2016</strain>
    </source>
</reference>
<dbReference type="AlphaFoldDB" id="A0ABD0M0V2"/>
<dbReference type="EMBL" id="JACVVK020000013">
    <property type="protein sequence ID" value="KAK7504918.1"/>
    <property type="molecule type" value="Genomic_DNA"/>
</dbReference>
<evidence type="ECO:0000313" key="2">
    <source>
        <dbReference type="Proteomes" id="UP001519460"/>
    </source>
</evidence>
<dbReference type="Proteomes" id="UP001519460">
    <property type="component" value="Unassembled WGS sequence"/>
</dbReference>
<keyword evidence="2" id="KW-1185">Reference proteome</keyword>